<evidence type="ECO:0000313" key="1">
    <source>
        <dbReference type="EMBL" id="GFY51099.1"/>
    </source>
</evidence>
<organism evidence="1 2">
    <name type="scientific">Trichonephila inaurata madagascariensis</name>
    <dbReference type="NCBI Taxonomy" id="2747483"/>
    <lineage>
        <taxon>Eukaryota</taxon>
        <taxon>Metazoa</taxon>
        <taxon>Ecdysozoa</taxon>
        <taxon>Arthropoda</taxon>
        <taxon>Chelicerata</taxon>
        <taxon>Arachnida</taxon>
        <taxon>Araneae</taxon>
        <taxon>Araneomorphae</taxon>
        <taxon>Entelegynae</taxon>
        <taxon>Araneoidea</taxon>
        <taxon>Nephilidae</taxon>
        <taxon>Trichonephila</taxon>
        <taxon>Trichonephila inaurata</taxon>
    </lineage>
</organism>
<evidence type="ECO:0000313" key="2">
    <source>
        <dbReference type="Proteomes" id="UP000886998"/>
    </source>
</evidence>
<protein>
    <submittedName>
        <fullName evidence="1">Uncharacterized protein</fullName>
    </submittedName>
</protein>
<sequence length="106" mass="11767">MGTVIPRSRSSDLPHTLKTLNSHSKQLGVTVEKLINILKGNESGEDLLQSLTKMNNELVPNVEYGSPIVKEGKYVQKRKSSASSLQKENKISFSFHSTLTKMVKLP</sequence>
<keyword evidence="2" id="KW-1185">Reference proteome</keyword>
<dbReference type="Proteomes" id="UP000886998">
    <property type="component" value="Unassembled WGS sequence"/>
</dbReference>
<gene>
    <name evidence="1" type="ORF">TNIN_270021</name>
</gene>
<comment type="caution">
    <text evidence="1">The sequence shown here is derived from an EMBL/GenBank/DDBJ whole genome shotgun (WGS) entry which is preliminary data.</text>
</comment>
<dbReference type="EMBL" id="BMAV01007892">
    <property type="protein sequence ID" value="GFY51099.1"/>
    <property type="molecule type" value="Genomic_DNA"/>
</dbReference>
<proteinExistence type="predicted"/>
<reference evidence="1" key="1">
    <citation type="submission" date="2020-08" db="EMBL/GenBank/DDBJ databases">
        <title>Multicomponent nature underlies the extraordinary mechanical properties of spider dragline silk.</title>
        <authorList>
            <person name="Kono N."/>
            <person name="Nakamura H."/>
            <person name="Mori M."/>
            <person name="Yoshida Y."/>
            <person name="Ohtoshi R."/>
            <person name="Malay A.D."/>
            <person name="Moran D.A.P."/>
            <person name="Tomita M."/>
            <person name="Numata K."/>
            <person name="Arakawa K."/>
        </authorList>
    </citation>
    <scope>NUCLEOTIDE SEQUENCE</scope>
</reference>
<name>A0A8X6XD81_9ARAC</name>
<dbReference type="AlphaFoldDB" id="A0A8X6XD81"/>
<accession>A0A8X6XD81</accession>